<comment type="caution">
    <text evidence="6">The sequence shown here is derived from an EMBL/GenBank/DDBJ whole genome shotgun (WGS) entry which is preliminary data.</text>
</comment>
<keyword evidence="1" id="KW-0547">Nucleotide-binding</keyword>
<keyword evidence="2" id="KW-0067">ATP-binding</keyword>
<dbReference type="PANTHER" id="PTHR38710:SF1">
    <property type="entry name" value="WITH PUTATIVE URIDYL PYROPHOSPHORYLASE-RELATED"/>
    <property type="match status" value="1"/>
</dbReference>
<feature type="region of interest" description="Disordered" evidence="3">
    <location>
        <begin position="318"/>
        <end position="347"/>
    </location>
</feature>
<keyword evidence="7" id="KW-1185">Reference proteome</keyword>
<dbReference type="OrthoDB" id="1924968at2759"/>
<evidence type="ECO:0000256" key="3">
    <source>
        <dbReference type="SAM" id="MobiDB-lite"/>
    </source>
</evidence>
<organism evidence="6 7">
    <name type="scientific">Gonium pectorale</name>
    <name type="common">Green alga</name>
    <dbReference type="NCBI Taxonomy" id="33097"/>
    <lineage>
        <taxon>Eukaryota</taxon>
        <taxon>Viridiplantae</taxon>
        <taxon>Chlorophyta</taxon>
        <taxon>core chlorophytes</taxon>
        <taxon>Chlorophyceae</taxon>
        <taxon>CS clade</taxon>
        <taxon>Chlamydomonadales</taxon>
        <taxon>Volvocaceae</taxon>
        <taxon>Gonium</taxon>
    </lineage>
</organism>
<feature type="compositionally biased region" description="Gly residues" evidence="3">
    <location>
        <begin position="124"/>
        <end position="133"/>
    </location>
</feature>
<evidence type="ECO:0000256" key="1">
    <source>
        <dbReference type="ARBA" id="ARBA00022741"/>
    </source>
</evidence>
<dbReference type="InterPro" id="IPR013750">
    <property type="entry name" value="GHMP_kinase_C_dom"/>
</dbReference>
<evidence type="ECO:0000259" key="5">
    <source>
        <dbReference type="Pfam" id="PF08544"/>
    </source>
</evidence>
<evidence type="ECO:0000256" key="2">
    <source>
        <dbReference type="ARBA" id="ARBA00022840"/>
    </source>
</evidence>
<dbReference type="InterPro" id="IPR020568">
    <property type="entry name" value="Ribosomal_Su5_D2-typ_SF"/>
</dbReference>
<proteinExistence type="predicted"/>
<reference evidence="7" key="1">
    <citation type="journal article" date="2016" name="Nat. Commun.">
        <title>The Gonium pectorale genome demonstrates co-option of cell cycle regulation during the evolution of multicellularity.</title>
        <authorList>
            <person name="Hanschen E.R."/>
            <person name="Marriage T.N."/>
            <person name="Ferris P.J."/>
            <person name="Hamaji T."/>
            <person name="Toyoda A."/>
            <person name="Fujiyama A."/>
            <person name="Neme R."/>
            <person name="Noguchi H."/>
            <person name="Minakuchi Y."/>
            <person name="Suzuki M."/>
            <person name="Kawai-Toyooka H."/>
            <person name="Smith D.R."/>
            <person name="Sparks H."/>
            <person name="Anderson J."/>
            <person name="Bakaric R."/>
            <person name="Luria V."/>
            <person name="Karger A."/>
            <person name="Kirschner M.W."/>
            <person name="Durand P.M."/>
            <person name="Michod R.E."/>
            <person name="Nozaki H."/>
            <person name="Olson B.J."/>
        </authorList>
    </citation>
    <scope>NUCLEOTIDE SEQUENCE [LARGE SCALE GENOMIC DNA]</scope>
    <source>
        <strain evidence="7">NIES-2863</strain>
    </source>
</reference>
<name>A0A150GFS6_GONPE</name>
<feature type="compositionally biased region" description="Low complexity" evidence="3">
    <location>
        <begin position="134"/>
        <end position="148"/>
    </location>
</feature>
<dbReference type="STRING" id="33097.A0A150GFS6"/>
<dbReference type="EMBL" id="LSYV01000027">
    <property type="protein sequence ID" value="KXZ48707.1"/>
    <property type="molecule type" value="Genomic_DNA"/>
</dbReference>
<evidence type="ECO:0000313" key="6">
    <source>
        <dbReference type="EMBL" id="KXZ48707.1"/>
    </source>
</evidence>
<dbReference type="GO" id="GO:0005524">
    <property type="term" value="F:ATP binding"/>
    <property type="evidence" value="ECO:0007669"/>
    <property type="project" value="UniProtKB-KW"/>
</dbReference>
<dbReference type="PANTHER" id="PTHR38710">
    <property type="entry name" value="WITH PUTATIVE URIDYL PYROPHOSPHORYLASE-RELATED"/>
    <property type="match status" value="1"/>
</dbReference>
<evidence type="ECO:0000313" key="7">
    <source>
        <dbReference type="Proteomes" id="UP000075714"/>
    </source>
</evidence>
<dbReference type="Gene3D" id="3.30.230.10">
    <property type="match status" value="1"/>
</dbReference>
<feature type="domain" description="GHMP kinase C-terminal" evidence="5">
    <location>
        <begin position="352"/>
        <end position="420"/>
    </location>
</feature>
<dbReference type="SUPFAM" id="SSF54211">
    <property type="entry name" value="Ribosomal protein S5 domain 2-like"/>
    <property type="match status" value="1"/>
</dbReference>
<dbReference type="Pfam" id="PF08544">
    <property type="entry name" value="GHMP_kinases_C"/>
    <property type="match status" value="1"/>
</dbReference>
<dbReference type="GO" id="GO:0019287">
    <property type="term" value="P:isopentenyl diphosphate biosynthetic process, mevalonate pathway"/>
    <property type="evidence" value="ECO:0007669"/>
    <property type="project" value="UniProtKB-UniPathway"/>
</dbReference>
<dbReference type="InterPro" id="IPR036554">
    <property type="entry name" value="GHMP_kinase_C_sf"/>
</dbReference>
<protein>
    <recommendedName>
        <fullName evidence="8">GHMP kinase N-terminal domain-containing protein</fullName>
    </recommendedName>
</protein>
<accession>A0A150GFS6</accession>
<dbReference type="Gene3D" id="3.30.70.890">
    <property type="entry name" value="GHMP kinase, C-terminal domain"/>
    <property type="match status" value="1"/>
</dbReference>
<dbReference type="UniPathway" id="UPA00057">
    <property type="reaction ID" value="UER00098"/>
</dbReference>
<sequence length="446" mass="45393">MSPPAPDWGAGSVGPGGAITHRTYARAGLFGNPSDQYGGRTIAFSLENFYAEVTLTPAADGDTSVRIQPHPVYDSTEYGSLGELVTRTSTQGLYGGVRLLLAAVKRFAEHCAAHGIPLRSPAGGAAGGSGCGDGDAAQQQPGAGLDPASMDAGPDSGQTVSGLRGFTLSYDTTVPRQTGLSGSSAIIYSAIKCLAQWYGVPASSLPPAARPGLVLSVEAEELGVAAGLQDRVIQVYGGFVHMDFGPGGCYSRLDPGCLPVGRMYLMFSDNPSESGKVHSGVKAKWLAGDPQVRALMSQVMECGVEGLRLLLGPPDEGAGSGARTGASADAAVTGGAADGPVAAGGGRPVREERLAQLMNRNADLRRALFGDAVLGRSNIRMLELARSVGAGANFSGSGGAVVVLCPGGQAQAEALRAAAEAEGFTLLPVRLGPELEHLPPASLPRT</sequence>
<feature type="compositionally biased region" description="Low complexity" evidence="3">
    <location>
        <begin position="321"/>
        <end position="341"/>
    </location>
</feature>
<dbReference type="InterPro" id="IPR014721">
    <property type="entry name" value="Ribsml_uS5_D2-typ_fold_subgr"/>
</dbReference>
<dbReference type="InterPro" id="IPR006204">
    <property type="entry name" value="GHMP_kinase_N_dom"/>
</dbReference>
<evidence type="ECO:0000259" key="4">
    <source>
        <dbReference type="Pfam" id="PF00288"/>
    </source>
</evidence>
<gene>
    <name evidence="6" type="ORF">GPECTOR_26g610</name>
</gene>
<dbReference type="InterPro" id="IPR053034">
    <property type="entry name" value="Glucuronokinase-like"/>
</dbReference>
<feature type="region of interest" description="Disordered" evidence="3">
    <location>
        <begin position="123"/>
        <end position="158"/>
    </location>
</feature>
<dbReference type="PRINTS" id="PR00959">
    <property type="entry name" value="MEVGALKINASE"/>
</dbReference>
<evidence type="ECO:0008006" key="8">
    <source>
        <dbReference type="Google" id="ProtNLM"/>
    </source>
</evidence>
<dbReference type="SUPFAM" id="SSF55060">
    <property type="entry name" value="GHMP Kinase, C-terminal domain"/>
    <property type="match status" value="1"/>
</dbReference>
<dbReference type="AlphaFoldDB" id="A0A150GFS6"/>
<dbReference type="Pfam" id="PF00288">
    <property type="entry name" value="GHMP_kinases_N"/>
    <property type="match status" value="1"/>
</dbReference>
<dbReference type="Proteomes" id="UP000075714">
    <property type="component" value="Unassembled WGS sequence"/>
</dbReference>
<feature type="domain" description="GHMP kinase N-terminal" evidence="4">
    <location>
        <begin position="162"/>
        <end position="238"/>
    </location>
</feature>